<sequence length="115" mass="13467">MLKKFSWFVGYQMAPLSDDDDNNNNYYGLNNRLQSLNSEQLAELSEYFALQANEDPTSENVDRNSDERSMTKRDALWTTTEVLDCIRRVKLYKNSSKLDLVTEMLNCYRRLKHAG</sequence>
<dbReference type="AlphaFoldDB" id="A0A818M3C9"/>
<protein>
    <submittedName>
        <fullName evidence="1">Uncharacterized protein</fullName>
    </submittedName>
</protein>
<name>A0A818M3C9_9BILA</name>
<proteinExistence type="predicted"/>
<organism evidence="1 2">
    <name type="scientific">Adineta steineri</name>
    <dbReference type="NCBI Taxonomy" id="433720"/>
    <lineage>
        <taxon>Eukaryota</taxon>
        <taxon>Metazoa</taxon>
        <taxon>Spiralia</taxon>
        <taxon>Gnathifera</taxon>
        <taxon>Rotifera</taxon>
        <taxon>Eurotatoria</taxon>
        <taxon>Bdelloidea</taxon>
        <taxon>Adinetida</taxon>
        <taxon>Adinetidae</taxon>
        <taxon>Adineta</taxon>
    </lineage>
</organism>
<evidence type="ECO:0000313" key="1">
    <source>
        <dbReference type="EMBL" id="CAF3588800.1"/>
    </source>
</evidence>
<accession>A0A818M3C9</accession>
<gene>
    <name evidence="1" type="ORF">KXQ929_LOCUS4511</name>
</gene>
<dbReference type="Proteomes" id="UP000663868">
    <property type="component" value="Unassembled WGS sequence"/>
</dbReference>
<dbReference type="EMBL" id="CAJOBB010000156">
    <property type="protein sequence ID" value="CAF3588800.1"/>
    <property type="molecule type" value="Genomic_DNA"/>
</dbReference>
<evidence type="ECO:0000313" key="2">
    <source>
        <dbReference type="Proteomes" id="UP000663868"/>
    </source>
</evidence>
<comment type="caution">
    <text evidence="1">The sequence shown here is derived from an EMBL/GenBank/DDBJ whole genome shotgun (WGS) entry which is preliminary data.</text>
</comment>
<reference evidence="1" key="1">
    <citation type="submission" date="2021-02" db="EMBL/GenBank/DDBJ databases">
        <authorList>
            <person name="Nowell W R."/>
        </authorList>
    </citation>
    <scope>NUCLEOTIDE SEQUENCE</scope>
</reference>